<name>A0A6J6YHB5_9ZZZZ</name>
<dbReference type="AlphaFoldDB" id="A0A6J6YHB5"/>
<gene>
    <name evidence="1" type="ORF">UFOPK3010_00897</name>
</gene>
<sequence>MWISIGLAVVQAGLVILLPRHEAGPNEEFQLVDPELLVMPDFHGDNV</sequence>
<organism evidence="1">
    <name type="scientific">freshwater metagenome</name>
    <dbReference type="NCBI Taxonomy" id="449393"/>
    <lineage>
        <taxon>unclassified sequences</taxon>
        <taxon>metagenomes</taxon>
        <taxon>ecological metagenomes</taxon>
    </lineage>
</organism>
<evidence type="ECO:0000313" key="1">
    <source>
        <dbReference type="EMBL" id="CAB4806546.1"/>
    </source>
</evidence>
<dbReference type="EMBL" id="CAFAAM010000108">
    <property type="protein sequence ID" value="CAB4806546.1"/>
    <property type="molecule type" value="Genomic_DNA"/>
</dbReference>
<accession>A0A6J6YHB5</accession>
<protein>
    <submittedName>
        <fullName evidence="1">Unannotated protein</fullName>
    </submittedName>
</protein>
<proteinExistence type="predicted"/>
<reference evidence="1" key="1">
    <citation type="submission" date="2020-05" db="EMBL/GenBank/DDBJ databases">
        <authorList>
            <person name="Chiriac C."/>
            <person name="Salcher M."/>
            <person name="Ghai R."/>
            <person name="Kavagutti S V."/>
        </authorList>
    </citation>
    <scope>NUCLEOTIDE SEQUENCE</scope>
</reference>